<keyword evidence="3" id="KW-1185">Reference proteome</keyword>
<feature type="domain" description="YgxA-like substrate binding" evidence="1">
    <location>
        <begin position="29"/>
        <end position="122"/>
    </location>
</feature>
<evidence type="ECO:0000313" key="3">
    <source>
        <dbReference type="Proteomes" id="UP001597493"/>
    </source>
</evidence>
<dbReference type="EMBL" id="JBHUMY010000015">
    <property type="protein sequence ID" value="MFD2661525.1"/>
    <property type="molecule type" value="Genomic_DNA"/>
</dbReference>
<dbReference type="Proteomes" id="UP001597493">
    <property type="component" value="Unassembled WGS sequence"/>
</dbReference>
<accession>A0ABW5QZI5</accession>
<reference evidence="3" key="1">
    <citation type="journal article" date="2019" name="Int. J. Syst. Evol. Microbiol.">
        <title>The Global Catalogue of Microorganisms (GCM) 10K type strain sequencing project: providing services to taxonomists for standard genome sequencing and annotation.</title>
        <authorList>
            <consortium name="The Broad Institute Genomics Platform"/>
            <consortium name="The Broad Institute Genome Sequencing Center for Infectious Disease"/>
            <person name="Wu L."/>
            <person name="Ma J."/>
        </authorList>
    </citation>
    <scope>NUCLEOTIDE SEQUENCE [LARGE SCALE GENOMIC DNA]</scope>
    <source>
        <strain evidence="3">TISTR 1827</strain>
    </source>
</reference>
<dbReference type="RefSeq" id="WP_379274499.1">
    <property type="nucleotide sequence ID" value="NZ_JBHUGT010000020.1"/>
</dbReference>
<dbReference type="Gene3D" id="1.20.120.330">
    <property type="entry name" value="Nucleotidyltransferases domain 2"/>
    <property type="match status" value="1"/>
</dbReference>
<comment type="caution">
    <text evidence="2">The sequence shown here is derived from an EMBL/GenBank/DDBJ whole genome shotgun (WGS) entry which is preliminary data.</text>
</comment>
<proteinExistence type="predicted"/>
<evidence type="ECO:0000259" key="1">
    <source>
        <dbReference type="Pfam" id="PF22339"/>
    </source>
</evidence>
<dbReference type="InterPro" id="IPR054515">
    <property type="entry name" value="YgxA-like_substrate-bd"/>
</dbReference>
<sequence length="196" mass="22452">MDKRGYFGQLQEQPVENAGFKRERRLLEAFAKFLKEYSIAKQHLQDQHILDAHSHIVAALHHWARIVLAECGQEPAQAIWVQLRSVHPGIYKLYEELTASPETLQQRVELALLASEFSVMSKMKDCCAIVLDILESRKEPWSLEELYKHPKLEGIEADLALVMGKLAKRFFIKEVAVMPASEDPDGLELRYQKAAN</sequence>
<protein>
    <recommendedName>
        <fullName evidence="1">YgxA-like substrate binding domain-containing protein</fullName>
    </recommendedName>
</protein>
<evidence type="ECO:0000313" key="2">
    <source>
        <dbReference type="EMBL" id="MFD2661525.1"/>
    </source>
</evidence>
<dbReference type="Pfam" id="PF22339">
    <property type="entry name" value="YgxA-like_sub_bind"/>
    <property type="match status" value="1"/>
</dbReference>
<organism evidence="2 3">
    <name type="scientific">Paenibacillus thailandensis</name>
    <dbReference type="NCBI Taxonomy" id="393250"/>
    <lineage>
        <taxon>Bacteria</taxon>
        <taxon>Bacillati</taxon>
        <taxon>Bacillota</taxon>
        <taxon>Bacilli</taxon>
        <taxon>Bacillales</taxon>
        <taxon>Paenibacillaceae</taxon>
        <taxon>Paenibacillus</taxon>
    </lineage>
</organism>
<gene>
    <name evidence="2" type="ORF">ACFSW5_14825</name>
</gene>
<name>A0ABW5QZI5_9BACL</name>